<evidence type="ECO:0000259" key="3">
    <source>
        <dbReference type="Pfam" id="PF02775"/>
    </source>
</evidence>
<evidence type="ECO:0000256" key="1">
    <source>
        <dbReference type="ARBA" id="ARBA00007812"/>
    </source>
</evidence>
<dbReference type="GO" id="GO:0030976">
    <property type="term" value="F:thiamine pyrophosphate binding"/>
    <property type="evidence" value="ECO:0007669"/>
    <property type="project" value="InterPro"/>
</dbReference>
<evidence type="ECO:0000259" key="4">
    <source>
        <dbReference type="Pfam" id="PF02776"/>
    </source>
</evidence>
<dbReference type="OrthoDB" id="9773408at2"/>
<reference evidence="5 6" key="1">
    <citation type="submission" date="2018-05" db="EMBL/GenBank/DDBJ databases">
        <title>The draft genome of strain NS-104.</title>
        <authorList>
            <person name="Hang P."/>
            <person name="Jiang J."/>
        </authorList>
    </citation>
    <scope>NUCLEOTIDE SEQUENCE [LARGE SCALE GENOMIC DNA]</scope>
    <source>
        <strain evidence="5 6">NS-104</strain>
    </source>
</reference>
<dbReference type="InterPro" id="IPR012001">
    <property type="entry name" value="Thiamin_PyroP_enz_TPP-bd_dom"/>
</dbReference>
<dbReference type="PANTHER" id="PTHR18968">
    <property type="entry name" value="THIAMINE PYROPHOSPHATE ENZYMES"/>
    <property type="match status" value="1"/>
</dbReference>
<dbReference type="InterPro" id="IPR011766">
    <property type="entry name" value="TPP_enzyme_TPP-bd"/>
</dbReference>
<dbReference type="Pfam" id="PF02775">
    <property type="entry name" value="TPP_enzyme_C"/>
    <property type="match status" value="1"/>
</dbReference>
<dbReference type="CDD" id="cd07035">
    <property type="entry name" value="TPP_PYR_POX_like"/>
    <property type="match status" value="1"/>
</dbReference>
<dbReference type="InterPro" id="IPR045229">
    <property type="entry name" value="TPP_enz"/>
</dbReference>
<feature type="domain" description="Thiamine pyrophosphate enzyme TPP-binding" evidence="3">
    <location>
        <begin position="378"/>
        <end position="513"/>
    </location>
</feature>
<protein>
    <submittedName>
        <fullName evidence="5">Acetolactate synthase large subunit</fullName>
    </submittedName>
</protein>
<comment type="caution">
    <text evidence="5">The sequence shown here is derived from an EMBL/GenBank/DDBJ whole genome shotgun (WGS) entry which is preliminary data.</text>
</comment>
<keyword evidence="6" id="KW-1185">Reference proteome</keyword>
<dbReference type="GO" id="GO:0003984">
    <property type="term" value="F:acetolactate synthase activity"/>
    <property type="evidence" value="ECO:0007669"/>
    <property type="project" value="TreeGrafter"/>
</dbReference>
<dbReference type="InterPro" id="IPR029061">
    <property type="entry name" value="THDP-binding"/>
</dbReference>
<evidence type="ECO:0000313" key="5">
    <source>
        <dbReference type="EMBL" id="PWE53333.1"/>
    </source>
</evidence>
<dbReference type="CDD" id="cd02002">
    <property type="entry name" value="TPP_BFDC"/>
    <property type="match status" value="1"/>
</dbReference>
<name>A0A2U2DJ40_9HYPH</name>
<dbReference type="AlphaFoldDB" id="A0A2U2DJ40"/>
<dbReference type="GO" id="GO:0044281">
    <property type="term" value="P:small molecule metabolic process"/>
    <property type="evidence" value="ECO:0007669"/>
    <property type="project" value="UniProtKB-ARBA"/>
</dbReference>
<accession>A0A2U2DJ40</accession>
<sequence>MNGAESLVRSLLANGVDTCFANPGTSEMHFVAALDRVDGVRCVLGLHENVVTGMADGYYRISGKPAATLLHCGPGLSNGSANLHNARRAESGIVNIVGDHATGHRPYDSPLTADVPALAGAVSASVCTPANTETLGADAARAVAIARQHPGRIATLILPADISWSEGGVEAATHSATPPPVIDPLAVETARQLLGGDGRSLILLGNSTATHEGIGLAYAIAGRAGADVMASSTVASHPGGRGTHPFPRVPYPVDAAIEVLAAYDNVLLVNCPPPVGFFGYPGKPSLLCRPDAVVHTLSRREQDGTEALRLLATAFGLDIGEMNRPAIGPRQEIELPHGEPTPEKLDQALAALLPDRAIIVDESITYSNGFTTTRAAAAPHDWLVITGGAIGGGMPVATGAAIAGGGRQVVNLQADGSAAYTLQALWTQARENLPCTTVLLNNRRYNILLGEYRNVGAVPGPTAMSMLDLDNPDIRWADLARSLGVEAVCVATMEECAQALSRGFGSGKPYFIELLV</sequence>
<dbReference type="NCBIfam" id="NF005760">
    <property type="entry name" value="PRK07586.1"/>
    <property type="match status" value="1"/>
</dbReference>
<dbReference type="Pfam" id="PF02776">
    <property type="entry name" value="TPP_enzyme_N"/>
    <property type="match status" value="1"/>
</dbReference>
<gene>
    <name evidence="5" type="ORF">DEM27_26990</name>
</gene>
<comment type="similarity">
    <text evidence="1">Belongs to the TPP enzyme family.</text>
</comment>
<feature type="domain" description="Thiamine pyrophosphate enzyme N-terminal TPP-binding" evidence="4">
    <location>
        <begin position="1"/>
        <end position="106"/>
    </location>
</feature>
<evidence type="ECO:0000313" key="6">
    <source>
        <dbReference type="Proteomes" id="UP000245252"/>
    </source>
</evidence>
<dbReference type="GO" id="GO:0050660">
    <property type="term" value="F:flavin adenine dinucleotide binding"/>
    <property type="evidence" value="ECO:0007669"/>
    <property type="project" value="TreeGrafter"/>
</dbReference>
<dbReference type="RefSeq" id="WP_109461375.1">
    <property type="nucleotide sequence ID" value="NZ_QFBC01000017.1"/>
</dbReference>
<keyword evidence="2" id="KW-0786">Thiamine pyrophosphate</keyword>
<dbReference type="EMBL" id="QFBC01000017">
    <property type="protein sequence ID" value="PWE53333.1"/>
    <property type="molecule type" value="Genomic_DNA"/>
</dbReference>
<organism evidence="5 6">
    <name type="scientific">Metarhizobium album</name>
    <dbReference type="NCBI Taxonomy" id="2182425"/>
    <lineage>
        <taxon>Bacteria</taxon>
        <taxon>Pseudomonadati</taxon>
        <taxon>Pseudomonadota</taxon>
        <taxon>Alphaproteobacteria</taxon>
        <taxon>Hyphomicrobiales</taxon>
        <taxon>Rhizobiaceae</taxon>
        <taxon>Metarhizobium</taxon>
    </lineage>
</organism>
<evidence type="ECO:0000256" key="2">
    <source>
        <dbReference type="ARBA" id="ARBA00023052"/>
    </source>
</evidence>
<dbReference type="SUPFAM" id="SSF52518">
    <property type="entry name" value="Thiamin diphosphate-binding fold (THDP-binding)"/>
    <property type="match status" value="2"/>
</dbReference>
<dbReference type="Proteomes" id="UP000245252">
    <property type="component" value="Unassembled WGS sequence"/>
</dbReference>
<dbReference type="Gene3D" id="3.40.50.970">
    <property type="match status" value="2"/>
</dbReference>
<proteinExistence type="inferred from homology"/>
<dbReference type="PANTHER" id="PTHR18968:SF86">
    <property type="entry name" value="ACETOLACTATE SYNTHASE LARGE SUBUNIT ILVX-RELATED"/>
    <property type="match status" value="1"/>
</dbReference>